<evidence type="ECO:0000313" key="1">
    <source>
        <dbReference type="EMBL" id="WOH13937.1"/>
    </source>
</evidence>
<dbReference type="AlphaFoldDB" id="A0A175YD03"/>
<accession>A0A175YD03</accession>
<dbReference type="Gramene" id="KZM81489">
    <property type="protein sequence ID" value="KZM81489"/>
    <property type="gene ID" value="DCAR_029102"/>
</dbReference>
<keyword evidence="2" id="KW-1185">Reference proteome</keyword>
<name>A0A175YD03_DAUCS</name>
<organism evidence="1 2">
    <name type="scientific">Daucus carota subsp. sativus</name>
    <name type="common">Carrot</name>
    <dbReference type="NCBI Taxonomy" id="79200"/>
    <lineage>
        <taxon>Eukaryota</taxon>
        <taxon>Viridiplantae</taxon>
        <taxon>Streptophyta</taxon>
        <taxon>Embryophyta</taxon>
        <taxon>Tracheophyta</taxon>
        <taxon>Spermatophyta</taxon>
        <taxon>Magnoliopsida</taxon>
        <taxon>eudicotyledons</taxon>
        <taxon>Gunneridae</taxon>
        <taxon>Pentapetalae</taxon>
        <taxon>asterids</taxon>
        <taxon>campanulids</taxon>
        <taxon>Apiales</taxon>
        <taxon>Apiaceae</taxon>
        <taxon>Apioideae</taxon>
        <taxon>Scandiceae</taxon>
        <taxon>Daucinae</taxon>
        <taxon>Daucus</taxon>
        <taxon>Daucus sect. Daucus</taxon>
    </lineage>
</organism>
<evidence type="ECO:0000313" key="2">
    <source>
        <dbReference type="Proteomes" id="UP000077755"/>
    </source>
</evidence>
<protein>
    <submittedName>
        <fullName evidence="1">Uncharacterized protein</fullName>
    </submittedName>
</protein>
<sequence>MEHMWDVPAVGYYKINVHCEISTVPSAVGNSVAAGVIIRDRGGEKAWGAQGPMNHLTEEQAIMAGIQAAVVHAKEKEWELTHIETTHRGIFELISDQDQFIIPEELLEAFRLFNSVHANHQVQEAQDPIVRKISLIPDHMNSVAIYLADYGLHHSHDLVELPGKTTVGNLQYLLDRDMGLVFAEPGIELVENMGLGEVIDDAPPTPPPNRKRKAEALCIECGSVGMHIPARAFRASEVPSVALSHPAFAHARKGKAKDYETYSFYDNGAFTRRAIEVLNSGALLQFHPSFGESELNLEAHVMNGFCVKDILHHACLDTLGMVQFMLEDSFAQAPADGDHDSDLMPYDQVEAALDFDDAVVPVLVEAGMPGASVAVIKEPGFGASCS</sequence>
<gene>
    <name evidence="1" type="ORF">DCAR_0933450</name>
</gene>
<reference evidence="1" key="1">
    <citation type="journal article" date="2016" name="Nat. Genet.">
        <title>A high-quality carrot genome assembly provides new insights into carotenoid accumulation and asterid genome evolution.</title>
        <authorList>
            <person name="Iorizzo M."/>
            <person name="Ellison S."/>
            <person name="Senalik D."/>
            <person name="Zeng P."/>
            <person name="Satapoomin P."/>
            <person name="Huang J."/>
            <person name="Bowman M."/>
            <person name="Iovene M."/>
            <person name="Sanseverino W."/>
            <person name="Cavagnaro P."/>
            <person name="Yildiz M."/>
            <person name="Macko-Podgorni A."/>
            <person name="Moranska E."/>
            <person name="Grzebelus E."/>
            <person name="Grzebelus D."/>
            <person name="Ashrafi H."/>
            <person name="Zheng Z."/>
            <person name="Cheng S."/>
            <person name="Spooner D."/>
            <person name="Van Deynze A."/>
            <person name="Simon P."/>
        </authorList>
    </citation>
    <scope>NUCLEOTIDE SEQUENCE</scope>
    <source>
        <tissue evidence="1">Leaf</tissue>
    </source>
</reference>
<reference evidence="1" key="2">
    <citation type="submission" date="2022-03" db="EMBL/GenBank/DDBJ databases">
        <title>Draft title - Genomic analysis of global carrot germplasm unveils the trajectory of domestication and the origin of high carotenoid orange carrot.</title>
        <authorList>
            <person name="Iorizzo M."/>
            <person name="Ellison S."/>
            <person name="Senalik D."/>
            <person name="Macko-Podgorni A."/>
            <person name="Grzebelus D."/>
            <person name="Bostan H."/>
            <person name="Rolling W."/>
            <person name="Curaba J."/>
            <person name="Simon P."/>
        </authorList>
    </citation>
    <scope>NUCLEOTIDE SEQUENCE</scope>
    <source>
        <tissue evidence="1">Leaf</tissue>
    </source>
</reference>
<dbReference type="Proteomes" id="UP000077755">
    <property type="component" value="Chromosome 9"/>
</dbReference>
<dbReference type="EMBL" id="CP093351">
    <property type="protein sequence ID" value="WOH13937.1"/>
    <property type="molecule type" value="Genomic_DNA"/>
</dbReference>
<proteinExistence type="predicted"/>